<evidence type="ECO:0000256" key="3">
    <source>
        <dbReference type="ARBA" id="ARBA00023163"/>
    </source>
</evidence>
<evidence type="ECO:0000259" key="5">
    <source>
        <dbReference type="PROSITE" id="PS50977"/>
    </source>
</evidence>
<dbReference type="PANTHER" id="PTHR30055:SF234">
    <property type="entry name" value="HTH-TYPE TRANSCRIPTIONAL REGULATOR BETI"/>
    <property type="match status" value="1"/>
</dbReference>
<dbReference type="Proteomes" id="UP000198582">
    <property type="component" value="Unassembled WGS sequence"/>
</dbReference>
<proteinExistence type="predicted"/>
<dbReference type="GO" id="GO:0003700">
    <property type="term" value="F:DNA-binding transcription factor activity"/>
    <property type="evidence" value="ECO:0007669"/>
    <property type="project" value="TreeGrafter"/>
</dbReference>
<keyword evidence="7" id="KW-1185">Reference proteome</keyword>
<dbReference type="EMBL" id="FOEF01000009">
    <property type="protein sequence ID" value="SEP44740.1"/>
    <property type="molecule type" value="Genomic_DNA"/>
</dbReference>
<dbReference type="PANTHER" id="PTHR30055">
    <property type="entry name" value="HTH-TYPE TRANSCRIPTIONAL REGULATOR RUTR"/>
    <property type="match status" value="1"/>
</dbReference>
<dbReference type="RefSeq" id="WP_177231489.1">
    <property type="nucleotide sequence ID" value="NZ_FOEF01000009.1"/>
</dbReference>
<keyword evidence="3" id="KW-0804">Transcription</keyword>
<dbReference type="Pfam" id="PF00440">
    <property type="entry name" value="TetR_N"/>
    <property type="match status" value="1"/>
</dbReference>
<evidence type="ECO:0000256" key="1">
    <source>
        <dbReference type="ARBA" id="ARBA00023015"/>
    </source>
</evidence>
<dbReference type="InterPro" id="IPR050109">
    <property type="entry name" value="HTH-type_TetR-like_transc_reg"/>
</dbReference>
<dbReference type="InterPro" id="IPR009057">
    <property type="entry name" value="Homeodomain-like_sf"/>
</dbReference>
<dbReference type="AlphaFoldDB" id="A0A1H8XXG9"/>
<evidence type="ECO:0000256" key="2">
    <source>
        <dbReference type="ARBA" id="ARBA00023125"/>
    </source>
</evidence>
<accession>A0A1H8XXG9</accession>
<gene>
    <name evidence="6" type="ORF">SAMN04489732_109291</name>
</gene>
<keyword evidence="1" id="KW-0805">Transcription regulation</keyword>
<organism evidence="6 7">
    <name type="scientific">Amycolatopsis saalfeldensis</name>
    <dbReference type="NCBI Taxonomy" id="394193"/>
    <lineage>
        <taxon>Bacteria</taxon>
        <taxon>Bacillati</taxon>
        <taxon>Actinomycetota</taxon>
        <taxon>Actinomycetes</taxon>
        <taxon>Pseudonocardiales</taxon>
        <taxon>Pseudonocardiaceae</taxon>
        <taxon>Amycolatopsis</taxon>
    </lineage>
</organism>
<reference evidence="6 7" key="1">
    <citation type="submission" date="2016-10" db="EMBL/GenBank/DDBJ databases">
        <authorList>
            <person name="de Groot N.N."/>
        </authorList>
    </citation>
    <scope>NUCLEOTIDE SEQUENCE [LARGE SCALE GENOMIC DNA]</scope>
    <source>
        <strain evidence="6 7">DSM 44993</strain>
    </source>
</reference>
<name>A0A1H8XXG9_9PSEU</name>
<evidence type="ECO:0000313" key="6">
    <source>
        <dbReference type="EMBL" id="SEP44740.1"/>
    </source>
</evidence>
<dbReference type="STRING" id="394193.SAMN04489732_109291"/>
<dbReference type="Gene3D" id="1.10.357.10">
    <property type="entry name" value="Tetracycline Repressor, domain 2"/>
    <property type="match status" value="1"/>
</dbReference>
<dbReference type="SUPFAM" id="SSF46689">
    <property type="entry name" value="Homeodomain-like"/>
    <property type="match status" value="1"/>
</dbReference>
<sequence length="196" mass="21688">MAHMPAEQRKDEFVEAAVAVIAEHGVRGATTRRIAEAANAPLASLHYCFATKEDLFLEAFNRVGLSLVPEEDDPAAGVTAGSFLRSAIDWMLANRDYALAQVELYLWILRTAPAHAGMPYETIANALSPQLARTFPDIQEEALSDAVWLAVSAVDGLVLQWFYRRDDEELRRLAAAQAGVLDRFVEEQRTRQDSAS</sequence>
<evidence type="ECO:0000256" key="4">
    <source>
        <dbReference type="PROSITE-ProRule" id="PRU00335"/>
    </source>
</evidence>
<feature type="domain" description="HTH tetR-type" evidence="5">
    <location>
        <begin position="7"/>
        <end position="67"/>
    </location>
</feature>
<dbReference type="GO" id="GO:0000976">
    <property type="term" value="F:transcription cis-regulatory region binding"/>
    <property type="evidence" value="ECO:0007669"/>
    <property type="project" value="TreeGrafter"/>
</dbReference>
<dbReference type="PROSITE" id="PS50977">
    <property type="entry name" value="HTH_TETR_2"/>
    <property type="match status" value="1"/>
</dbReference>
<keyword evidence="2 4" id="KW-0238">DNA-binding</keyword>
<feature type="DNA-binding region" description="H-T-H motif" evidence="4">
    <location>
        <begin position="30"/>
        <end position="49"/>
    </location>
</feature>
<protein>
    <submittedName>
        <fullName evidence="6">Regulatory protein, tetR family</fullName>
    </submittedName>
</protein>
<dbReference type="InterPro" id="IPR001647">
    <property type="entry name" value="HTH_TetR"/>
</dbReference>
<evidence type="ECO:0000313" key="7">
    <source>
        <dbReference type="Proteomes" id="UP000198582"/>
    </source>
</evidence>